<dbReference type="Pfam" id="PF08240">
    <property type="entry name" value="ADH_N"/>
    <property type="match status" value="1"/>
</dbReference>
<dbReference type="PANTHER" id="PTHR48106">
    <property type="entry name" value="QUINONE OXIDOREDUCTASE PIG3-RELATED"/>
    <property type="match status" value="1"/>
</dbReference>
<proteinExistence type="predicted"/>
<dbReference type="SUPFAM" id="SSF50129">
    <property type="entry name" value="GroES-like"/>
    <property type="match status" value="1"/>
</dbReference>
<dbReference type="Proteomes" id="UP001211907">
    <property type="component" value="Unassembled WGS sequence"/>
</dbReference>
<gene>
    <name evidence="4" type="ORF">HK100_012391</name>
</gene>
<evidence type="ECO:0000256" key="1">
    <source>
        <dbReference type="ARBA" id="ARBA00022857"/>
    </source>
</evidence>
<evidence type="ECO:0000313" key="5">
    <source>
        <dbReference type="Proteomes" id="UP001211907"/>
    </source>
</evidence>
<dbReference type="SUPFAM" id="SSF51735">
    <property type="entry name" value="NAD(P)-binding Rossmann-fold domains"/>
    <property type="match status" value="1"/>
</dbReference>
<dbReference type="InterPro" id="IPR011032">
    <property type="entry name" value="GroES-like_sf"/>
</dbReference>
<dbReference type="PANTHER" id="PTHR48106:SF18">
    <property type="entry name" value="QUINONE OXIDOREDUCTASE PIG3"/>
    <property type="match status" value="1"/>
</dbReference>
<protein>
    <recommendedName>
        <fullName evidence="3">Enoyl reductase (ER) domain-containing protein</fullName>
    </recommendedName>
</protein>
<dbReference type="InterPro" id="IPR013149">
    <property type="entry name" value="ADH-like_C"/>
</dbReference>
<dbReference type="CDD" id="cd05276">
    <property type="entry name" value="p53_inducible_oxidoreductase"/>
    <property type="match status" value="1"/>
</dbReference>
<feature type="domain" description="Enoyl reductase (ER)" evidence="3">
    <location>
        <begin position="8"/>
        <end position="287"/>
    </location>
</feature>
<evidence type="ECO:0000259" key="3">
    <source>
        <dbReference type="SMART" id="SM00829"/>
    </source>
</evidence>
<dbReference type="EMBL" id="JADGJH010000881">
    <property type="protein sequence ID" value="KAJ3121429.1"/>
    <property type="molecule type" value="Genomic_DNA"/>
</dbReference>
<dbReference type="Pfam" id="PF00107">
    <property type="entry name" value="ADH_zinc_N"/>
    <property type="match status" value="1"/>
</dbReference>
<dbReference type="GO" id="GO:0070402">
    <property type="term" value="F:NADPH binding"/>
    <property type="evidence" value="ECO:0007669"/>
    <property type="project" value="TreeGrafter"/>
</dbReference>
<accession>A0AAD5XD91</accession>
<sequence length="290" mass="31719">MDILQRQGFYGPPAGESTILGVEFSGTVVSVGSDVFSEWQIGERVFGLVYGGAYSEYVVIEAAMAARLPNKISYAIGAALPEVWLTAFQALFWNCSLVTGEDVLIHAGASAVGIAAIQLAKNAGARRIIVTVSSQEKIEFCTSLGATHAINYKSDDFKTKVAEFTEDRGVDVIVDFIGANYWDSNLASLAFDGRMVMLGFLGGPVVNSSNLGPILRKRLTVRGSALRSRSLAYQIKLKQQVEQEVFKPIFEGKTDMRAIIDREFSWKEISEAHRYLESDKSKGKIVITVD</sequence>
<dbReference type="SMART" id="SM00829">
    <property type="entry name" value="PKS_ER"/>
    <property type="match status" value="1"/>
</dbReference>
<keyword evidence="1" id="KW-0521">NADP</keyword>
<reference evidence="4" key="1">
    <citation type="submission" date="2020-05" db="EMBL/GenBank/DDBJ databases">
        <title>Phylogenomic resolution of chytrid fungi.</title>
        <authorList>
            <person name="Stajich J.E."/>
            <person name="Amses K."/>
            <person name="Simmons R."/>
            <person name="Seto K."/>
            <person name="Myers J."/>
            <person name="Bonds A."/>
            <person name="Quandt C.A."/>
            <person name="Barry K."/>
            <person name="Liu P."/>
            <person name="Grigoriev I."/>
            <person name="Longcore J.E."/>
            <person name="James T.Y."/>
        </authorList>
    </citation>
    <scope>NUCLEOTIDE SEQUENCE</scope>
    <source>
        <strain evidence="4">JEL0513</strain>
    </source>
</reference>
<dbReference type="InterPro" id="IPR020843">
    <property type="entry name" value="ER"/>
</dbReference>
<name>A0AAD5XD91_9FUNG</name>
<dbReference type="InterPro" id="IPR014189">
    <property type="entry name" value="Quinone_OxRdtase_PIG3"/>
</dbReference>
<dbReference type="GO" id="GO:0016651">
    <property type="term" value="F:oxidoreductase activity, acting on NAD(P)H"/>
    <property type="evidence" value="ECO:0007669"/>
    <property type="project" value="TreeGrafter"/>
</dbReference>
<organism evidence="4 5">
    <name type="scientific">Physocladia obscura</name>
    <dbReference type="NCBI Taxonomy" id="109957"/>
    <lineage>
        <taxon>Eukaryota</taxon>
        <taxon>Fungi</taxon>
        <taxon>Fungi incertae sedis</taxon>
        <taxon>Chytridiomycota</taxon>
        <taxon>Chytridiomycota incertae sedis</taxon>
        <taxon>Chytridiomycetes</taxon>
        <taxon>Chytridiales</taxon>
        <taxon>Chytriomycetaceae</taxon>
        <taxon>Physocladia</taxon>
    </lineage>
</organism>
<comment type="caution">
    <text evidence="4">The sequence shown here is derived from an EMBL/GenBank/DDBJ whole genome shotgun (WGS) entry which is preliminary data.</text>
</comment>
<dbReference type="Gene3D" id="3.40.50.720">
    <property type="entry name" value="NAD(P)-binding Rossmann-like Domain"/>
    <property type="match status" value="1"/>
</dbReference>
<dbReference type="InterPro" id="IPR036291">
    <property type="entry name" value="NAD(P)-bd_dom_sf"/>
</dbReference>
<keyword evidence="2" id="KW-0560">Oxidoreductase</keyword>
<keyword evidence="5" id="KW-1185">Reference proteome</keyword>
<evidence type="ECO:0000313" key="4">
    <source>
        <dbReference type="EMBL" id="KAJ3121429.1"/>
    </source>
</evidence>
<dbReference type="Gene3D" id="3.90.180.10">
    <property type="entry name" value="Medium-chain alcohol dehydrogenases, catalytic domain"/>
    <property type="match status" value="1"/>
</dbReference>
<evidence type="ECO:0000256" key="2">
    <source>
        <dbReference type="ARBA" id="ARBA00023002"/>
    </source>
</evidence>
<dbReference type="AlphaFoldDB" id="A0AAD5XD91"/>
<dbReference type="InterPro" id="IPR013154">
    <property type="entry name" value="ADH-like_N"/>
</dbReference>
<dbReference type="NCBIfam" id="TIGR02824">
    <property type="entry name" value="quinone_pig3"/>
    <property type="match status" value="1"/>
</dbReference>